<dbReference type="GO" id="GO:0015935">
    <property type="term" value="C:small ribosomal subunit"/>
    <property type="evidence" value="ECO:0007669"/>
    <property type="project" value="TreeGrafter"/>
</dbReference>
<dbReference type="PANTHER" id="PTHR12919:SF20">
    <property type="entry name" value="SMALL RIBOSOMAL SUBUNIT PROTEIN BS16M"/>
    <property type="match status" value="1"/>
</dbReference>
<dbReference type="PROSITE" id="PS00732">
    <property type="entry name" value="RIBOSOMAL_S16"/>
    <property type="match status" value="1"/>
</dbReference>
<dbReference type="GeneID" id="8097381"/>
<geneLocation type="chloroplast" evidence="5"/>
<dbReference type="NCBIfam" id="TIGR00002">
    <property type="entry name" value="S16"/>
    <property type="match status" value="1"/>
</dbReference>
<organism evidence="5">
    <name type="scientific">Aureoumbra lagunensis</name>
    <dbReference type="NCBI Taxonomy" id="44058"/>
    <lineage>
        <taxon>Eukaryota</taxon>
        <taxon>Sar</taxon>
        <taxon>Stramenopiles</taxon>
        <taxon>Ochrophyta</taxon>
        <taxon>Pelagophyceae</taxon>
        <taxon>Pelagomonadales</taxon>
        <taxon>Aureoumbra</taxon>
    </lineage>
</organism>
<evidence type="ECO:0000313" key="5">
    <source>
        <dbReference type="EMBL" id="ACS36890.1"/>
    </source>
</evidence>
<comment type="subcellular location">
    <subcellularLocation>
        <location evidence="4">Plastid</location>
        <location evidence="4">Chloroplast</location>
    </subcellularLocation>
</comment>
<keyword evidence="2 4" id="KW-0689">Ribosomal protein</keyword>
<dbReference type="InterPro" id="IPR000307">
    <property type="entry name" value="Ribosomal_bS16"/>
</dbReference>
<dbReference type="GO" id="GO:0032543">
    <property type="term" value="P:mitochondrial translation"/>
    <property type="evidence" value="ECO:0007669"/>
    <property type="project" value="TreeGrafter"/>
</dbReference>
<dbReference type="SUPFAM" id="SSF54565">
    <property type="entry name" value="Ribosomal protein S16"/>
    <property type="match status" value="1"/>
</dbReference>
<proteinExistence type="inferred from homology"/>
<evidence type="ECO:0000256" key="3">
    <source>
        <dbReference type="ARBA" id="ARBA00023274"/>
    </source>
</evidence>
<comment type="similarity">
    <text evidence="1 4">Belongs to the bacterial ribosomal protein bS16 family.</text>
</comment>
<dbReference type="InterPro" id="IPR020592">
    <property type="entry name" value="Ribosomal_bS16_CS"/>
</dbReference>
<keyword evidence="3 4" id="KW-0687">Ribonucleoprotein</keyword>
<dbReference type="AlphaFoldDB" id="C6KIT4"/>
<sequence>MLKLRLKRGGRKRQPAYRVVLIQSDARREGRPVESLGYYKPISKEFVVNSERIKIRLEQGAKPTDTVRNLLIKSGIMESHVK</sequence>
<dbReference type="Gene3D" id="3.30.1320.10">
    <property type="match status" value="1"/>
</dbReference>
<dbReference type="GO" id="GO:0003735">
    <property type="term" value="F:structural constituent of ribosome"/>
    <property type="evidence" value="ECO:0007669"/>
    <property type="project" value="InterPro"/>
</dbReference>
<evidence type="ECO:0000256" key="2">
    <source>
        <dbReference type="ARBA" id="ARBA00022980"/>
    </source>
</evidence>
<accession>C6KIT4</accession>
<dbReference type="PANTHER" id="PTHR12919">
    <property type="entry name" value="30S RIBOSOMAL PROTEIN S16"/>
    <property type="match status" value="1"/>
</dbReference>
<dbReference type="RefSeq" id="YP_003002178.1">
    <property type="nucleotide sequence ID" value="NC_012903.1"/>
</dbReference>
<dbReference type="EMBL" id="GQ231542">
    <property type="protein sequence ID" value="ACS36890.1"/>
    <property type="molecule type" value="Genomic_DNA"/>
</dbReference>
<dbReference type="GO" id="GO:0005739">
    <property type="term" value="C:mitochondrion"/>
    <property type="evidence" value="ECO:0007669"/>
    <property type="project" value="GOC"/>
</dbReference>
<evidence type="ECO:0000256" key="4">
    <source>
        <dbReference type="HAMAP-Rule" id="MF_00385"/>
    </source>
</evidence>
<name>C6KIT4_9STRA</name>
<evidence type="ECO:0000256" key="1">
    <source>
        <dbReference type="ARBA" id="ARBA00006668"/>
    </source>
</evidence>
<dbReference type="InterPro" id="IPR023803">
    <property type="entry name" value="Ribosomal_bS16_dom_sf"/>
</dbReference>
<keyword evidence="5" id="KW-0150">Chloroplast</keyword>
<dbReference type="GO" id="GO:0009507">
    <property type="term" value="C:chloroplast"/>
    <property type="evidence" value="ECO:0007669"/>
    <property type="project" value="UniProtKB-SubCell"/>
</dbReference>
<dbReference type="Pfam" id="PF00886">
    <property type="entry name" value="Ribosomal_S16"/>
    <property type="match status" value="1"/>
</dbReference>
<gene>
    <name evidence="4 5" type="primary">rps16</name>
    <name evidence="5" type="ORF">AulaCp002</name>
</gene>
<keyword evidence="5" id="KW-0934">Plastid</keyword>
<protein>
    <recommendedName>
        <fullName evidence="4">Small ribosomal subunit protein bS16c</fullName>
    </recommendedName>
</protein>
<reference evidence="5" key="1">
    <citation type="journal article" date="2010" name="J. Phycol.">
        <title>Analyses of the complete chloroplast genome sequences of two members of the pelagophyceae: Aureococcus anophagefferens CCMP1984 and Aureoumbra lagunensis CCMP1507.</title>
        <authorList>
            <person name="Ong H.C."/>
            <person name="Wilhelm S.W."/>
            <person name="Gobler C.J."/>
            <person name="Bullerjahn G."/>
            <person name="Jacobs M.A."/>
            <person name="McKay J."/>
            <person name="Sims E.H."/>
            <person name="Gillett W.G."/>
            <person name="Zhou Y."/>
            <person name="Haugen E."/>
            <person name="Rocap G."/>
            <person name="Cattolico R.A."/>
        </authorList>
    </citation>
    <scope>NUCLEOTIDE SEQUENCE</scope>
    <source>
        <strain evidence="5">CCMP 1507</strain>
    </source>
</reference>
<dbReference type="HAMAP" id="MF_00385">
    <property type="entry name" value="Ribosomal_bS16"/>
    <property type="match status" value="1"/>
</dbReference>